<dbReference type="GO" id="GO:0009662">
    <property type="term" value="P:etioplast organization"/>
    <property type="evidence" value="ECO:0007669"/>
    <property type="project" value="TreeGrafter"/>
</dbReference>
<keyword evidence="7" id="KW-0809">Transit peptide</keyword>
<proteinExistence type="inferred from homology"/>
<evidence type="ECO:0000256" key="1">
    <source>
        <dbReference type="ARBA" id="ARBA00004229"/>
    </source>
</evidence>
<dbReference type="FunFam" id="3.40.1190.20:FF:000021">
    <property type="entry name" value="Fructokinase-like 2, chloroplastic"/>
    <property type="match status" value="1"/>
</dbReference>
<organism evidence="11 12">
    <name type="scientific">Tripterygium wilfordii</name>
    <name type="common">Thunder God vine</name>
    <dbReference type="NCBI Taxonomy" id="458696"/>
    <lineage>
        <taxon>Eukaryota</taxon>
        <taxon>Viridiplantae</taxon>
        <taxon>Streptophyta</taxon>
        <taxon>Embryophyta</taxon>
        <taxon>Tracheophyta</taxon>
        <taxon>Spermatophyta</taxon>
        <taxon>Magnoliopsida</taxon>
        <taxon>eudicotyledons</taxon>
        <taxon>Gunneridae</taxon>
        <taxon>Pentapetalae</taxon>
        <taxon>rosids</taxon>
        <taxon>fabids</taxon>
        <taxon>Celastrales</taxon>
        <taxon>Celastraceae</taxon>
        <taxon>Tripterygium</taxon>
    </lineage>
</organism>
<reference evidence="11 12" key="1">
    <citation type="journal article" date="2020" name="Nat. Commun.">
        <title>Genome of Tripterygium wilfordii and identification of cytochrome P450 involved in triptolide biosynthesis.</title>
        <authorList>
            <person name="Tu L."/>
            <person name="Su P."/>
            <person name="Zhang Z."/>
            <person name="Gao L."/>
            <person name="Wang J."/>
            <person name="Hu T."/>
            <person name="Zhou J."/>
            <person name="Zhang Y."/>
            <person name="Zhao Y."/>
            <person name="Liu Y."/>
            <person name="Song Y."/>
            <person name="Tong Y."/>
            <person name="Lu Y."/>
            <person name="Yang J."/>
            <person name="Xu C."/>
            <person name="Jia M."/>
            <person name="Peters R.J."/>
            <person name="Huang L."/>
            <person name="Gao W."/>
        </authorList>
    </citation>
    <scope>NUCLEOTIDE SEQUENCE [LARGE SCALE GENOMIC DNA]</scope>
    <source>
        <strain evidence="12">cv. XIE 37</strain>
        <tissue evidence="11">Leaf</tissue>
    </source>
</reference>
<dbReference type="Gene3D" id="3.40.1190.20">
    <property type="match status" value="1"/>
</dbReference>
<dbReference type="OrthoDB" id="415590at2759"/>
<sequence length="573" mass="64743">MESLPFTQFLSLPRWHFSPLKSPDLVRFQDLSRLKSKWVIAAMSRKKVVQDLAQEGASDNEAVVKKTTRTAKRTATRVRKKKASKDIPAENSELEVTNYAMDEESTVSTSTEDSKKTPRRRRKAASASAAVEEEKTENTVRTRRKTRKKDQVVEDQASELEISDQEESSFIKNVEDDDEDDLELEMHEVEDISFTYGWPPLVCCFGAAQHAFVPSGRPANRLIDYEIHERMKDALWSPDSFVRAPGGSASTVAIALASLGGKVAFLGKLGDDDYGRAMLYYMNVNNVQTRSVCIDSRRTTAISHMKLAKRGRLRATCIKTCVEDSLSKSDINVDVLKEAKMFYFSTHSLLDQNMRSTTLRAIRISKELGGVIFYDVNLPLPLWQSSEETKMFIQKVWNLANIIEVTKQELEFLCGIEPVEEFDTKTNARSKFVHYEPEVVAPLWHENLKVLIVTNGTSKIHYYTEEHNGAVHGMEDAPITPFTADMSASGDGIVAGLMRMLALQLHRITDKEYLERTIKYAINCGVIDQWLLGRERGFPPREDAEEEVEPDPNGIRSITEKEYRTVGAVNPVS</sequence>
<dbReference type="GO" id="GO:0042644">
    <property type="term" value="C:chloroplast nucleoid"/>
    <property type="evidence" value="ECO:0007669"/>
    <property type="project" value="UniProtKB-ARBA"/>
</dbReference>
<gene>
    <name evidence="11" type="ORF">HS088_TW22G00831</name>
</gene>
<dbReference type="GO" id="GO:0016301">
    <property type="term" value="F:kinase activity"/>
    <property type="evidence" value="ECO:0007669"/>
    <property type="project" value="UniProtKB-KW"/>
</dbReference>
<keyword evidence="12" id="KW-1185">Reference proteome</keyword>
<comment type="caution">
    <text evidence="11">The sequence shown here is derived from an EMBL/GenBank/DDBJ whole genome shotgun (WGS) entry which is preliminary data.</text>
</comment>
<evidence type="ECO:0000256" key="4">
    <source>
        <dbReference type="ARBA" id="ARBA00022640"/>
    </source>
</evidence>
<dbReference type="FunCoup" id="A0A7J7BZ48">
    <property type="interactions" value="212"/>
</dbReference>
<protein>
    <submittedName>
        <fullName evidence="11">Fructokinase-like 2 chloroplastic</fullName>
    </submittedName>
</protein>
<evidence type="ECO:0000256" key="7">
    <source>
        <dbReference type="ARBA" id="ARBA00022946"/>
    </source>
</evidence>
<evidence type="ECO:0000256" key="3">
    <source>
        <dbReference type="ARBA" id="ARBA00022528"/>
    </source>
</evidence>
<feature type="compositionally biased region" description="Acidic residues" evidence="9">
    <location>
        <begin position="156"/>
        <end position="167"/>
    </location>
</feature>
<evidence type="ECO:0000256" key="8">
    <source>
        <dbReference type="ARBA" id="ARBA00058434"/>
    </source>
</evidence>
<comment type="subcellular location">
    <subcellularLocation>
        <location evidence="1">Plastid</location>
        <location evidence="1">Chloroplast</location>
    </subcellularLocation>
</comment>
<keyword evidence="3" id="KW-0150">Chloroplast</keyword>
<evidence type="ECO:0000256" key="9">
    <source>
        <dbReference type="SAM" id="MobiDB-lite"/>
    </source>
</evidence>
<dbReference type="Proteomes" id="UP000593562">
    <property type="component" value="Unassembled WGS sequence"/>
</dbReference>
<feature type="region of interest" description="Disordered" evidence="9">
    <location>
        <begin position="74"/>
        <end position="171"/>
    </location>
</feature>
<dbReference type="EMBL" id="JAAARO010000022">
    <property type="protein sequence ID" value="KAF5727144.1"/>
    <property type="molecule type" value="Genomic_DNA"/>
</dbReference>
<dbReference type="GO" id="GO:0042793">
    <property type="term" value="P:plastid transcription"/>
    <property type="evidence" value="ECO:0007669"/>
    <property type="project" value="TreeGrafter"/>
</dbReference>
<keyword evidence="6 11" id="KW-0418">Kinase</keyword>
<dbReference type="InterPro" id="IPR029056">
    <property type="entry name" value="Ribokinase-like"/>
</dbReference>
<accession>A0A7J7BZ48</accession>
<dbReference type="SUPFAM" id="SSF53613">
    <property type="entry name" value="Ribokinase-like"/>
    <property type="match status" value="1"/>
</dbReference>
<dbReference type="PANTHER" id="PTHR43085:SF2">
    <property type="entry name" value="FRUCTOKINASE-LIKE 2, CHLOROPLASTIC"/>
    <property type="match status" value="1"/>
</dbReference>
<evidence type="ECO:0000256" key="6">
    <source>
        <dbReference type="ARBA" id="ARBA00022777"/>
    </source>
</evidence>
<dbReference type="GO" id="GO:0009658">
    <property type="term" value="P:chloroplast organization"/>
    <property type="evidence" value="ECO:0007669"/>
    <property type="project" value="UniProtKB-ARBA"/>
</dbReference>
<dbReference type="InterPro" id="IPR011611">
    <property type="entry name" value="PfkB_dom"/>
</dbReference>
<evidence type="ECO:0000256" key="5">
    <source>
        <dbReference type="ARBA" id="ARBA00022679"/>
    </source>
</evidence>
<dbReference type="Pfam" id="PF00294">
    <property type="entry name" value="PfkB"/>
    <property type="match status" value="1"/>
</dbReference>
<feature type="domain" description="Carbohydrate kinase PfkB" evidence="10">
    <location>
        <begin position="237"/>
        <end position="525"/>
    </location>
</feature>
<dbReference type="InParanoid" id="A0A7J7BZ48"/>
<evidence type="ECO:0000259" key="10">
    <source>
        <dbReference type="Pfam" id="PF00294"/>
    </source>
</evidence>
<dbReference type="AlphaFoldDB" id="A0A7J7BZ48"/>
<evidence type="ECO:0000313" key="12">
    <source>
        <dbReference type="Proteomes" id="UP000593562"/>
    </source>
</evidence>
<dbReference type="CDD" id="cd01167">
    <property type="entry name" value="bac_FRK"/>
    <property type="match status" value="1"/>
</dbReference>
<feature type="compositionally biased region" description="Basic residues" evidence="9">
    <location>
        <begin position="74"/>
        <end position="83"/>
    </location>
</feature>
<keyword evidence="4" id="KW-0934">Plastid</keyword>
<evidence type="ECO:0000313" key="11">
    <source>
        <dbReference type="EMBL" id="KAF5727144.1"/>
    </source>
</evidence>
<dbReference type="InterPro" id="IPR050306">
    <property type="entry name" value="PfkB_Carbo_kinase"/>
</dbReference>
<dbReference type="PANTHER" id="PTHR43085">
    <property type="entry name" value="HEXOKINASE FAMILY MEMBER"/>
    <property type="match status" value="1"/>
</dbReference>
<comment type="similarity">
    <text evidence="2">Belongs to the carbohydrate kinase PfkB family.</text>
</comment>
<keyword evidence="5" id="KW-0808">Transferase</keyword>
<evidence type="ECO:0000256" key="2">
    <source>
        <dbReference type="ARBA" id="ARBA00010688"/>
    </source>
</evidence>
<name>A0A7J7BZ48_TRIWF</name>
<comment type="function">
    <text evidence="8">Required for proper chloroplast development, most likely through regulating plastid-encoded polymerase (PEP) dependent chloroplast transcription. Acts as a component of the transcriptionally active plastid chromosome that is required for plastid gene expression.</text>
</comment>